<dbReference type="InterPro" id="IPR007518">
    <property type="entry name" value="MINDY"/>
</dbReference>
<organism evidence="3 4">
    <name type="scientific">Babesia ovata</name>
    <dbReference type="NCBI Taxonomy" id="189622"/>
    <lineage>
        <taxon>Eukaryota</taxon>
        <taxon>Sar</taxon>
        <taxon>Alveolata</taxon>
        <taxon>Apicomplexa</taxon>
        <taxon>Aconoidasida</taxon>
        <taxon>Piroplasmida</taxon>
        <taxon>Babesiidae</taxon>
        <taxon>Babesia</taxon>
    </lineage>
</organism>
<name>A0A2H6KCB7_9APIC</name>
<protein>
    <recommendedName>
        <fullName evidence="2">MINDY deubiquitinase domain-containing protein</fullName>
    </recommendedName>
</protein>
<feature type="compositionally biased region" description="Polar residues" evidence="1">
    <location>
        <begin position="281"/>
        <end position="290"/>
    </location>
</feature>
<dbReference type="GeneID" id="39874413"/>
<comment type="caution">
    <text evidence="3">The sequence shown here is derived from an EMBL/GenBank/DDBJ whole genome shotgun (WGS) entry which is preliminary data.</text>
</comment>
<dbReference type="GO" id="GO:0071944">
    <property type="term" value="C:cell periphery"/>
    <property type="evidence" value="ECO:0007669"/>
    <property type="project" value="TreeGrafter"/>
</dbReference>
<dbReference type="EMBL" id="BDSA01000002">
    <property type="protein sequence ID" value="GBE60643.1"/>
    <property type="molecule type" value="Genomic_DNA"/>
</dbReference>
<feature type="compositionally biased region" description="Basic and acidic residues" evidence="1">
    <location>
        <begin position="291"/>
        <end position="305"/>
    </location>
</feature>
<dbReference type="Proteomes" id="UP000236319">
    <property type="component" value="Unassembled WGS sequence"/>
</dbReference>
<dbReference type="PANTHER" id="PTHR18063">
    <property type="entry name" value="NF-E2 INDUCIBLE PROTEIN"/>
    <property type="match status" value="1"/>
</dbReference>
<accession>A0A2H6KCB7</accession>
<dbReference type="AlphaFoldDB" id="A0A2H6KCB7"/>
<dbReference type="Pfam" id="PF04424">
    <property type="entry name" value="MINDY_DUB"/>
    <property type="match status" value="1"/>
</dbReference>
<dbReference type="GO" id="GO:0005829">
    <property type="term" value="C:cytosol"/>
    <property type="evidence" value="ECO:0007669"/>
    <property type="project" value="TreeGrafter"/>
</dbReference>
<reference evidence="3 4" key="1">
    <citation type="journal article" date="2017" name="BMC Genomics">
        <title>Whole-genome assembly of Babesia ovata and comparative genomics between closely related pathogens.</title>
        <authorList>
            <person name="Yamagishi J."/>
            <person name="Asada M."/>
            <person name="Hakimi H."/>
            <person name="Tanaka T.Q."/>
            <person name="Sugimoto C."/>
            <person name="Kawazu S."/>
        </authorList>
    </citation>
    <scope>NUCLEOTIDE SEQUENCE [LARGE SCALE GENOMIC DNA]</scope>
    <source>
        <strain evidence="3 4">Miyake</strain>
    </source>
</reference>
<keyword evidence="4" id="KW-1185">Reference proteome</keyword>
<gene>
    <name evidence="3" type="ORF">BOVATA_021360</name>
</gene>
<evidence type="ECO:0000259" key="2">
    <source>
        <dbReference type="Pfam" id="PF04424"/>
    </source>
</evidence>
<dbReference type="GO" id="GO:0004843">
    <property type="term" value="F:cysteine-type deubiquitinase activity"/>
    <property type="evidence" value="ECO:0007669"/>
    <property type="project" value="InterPro"/>
</dbReference>
<dbReference type="VEuPathDB" id="PiroplasmaDB:BOVATA_021360"/>
<evidence type="ECO:0000313" key="3">
    <source>
        <dbReference type="EMBL" id="GBE60643.1"/>
    </source>
</evidence>
<evidence type="ECO:0000313" key="4">
    <source>
        <dbReference type="Proteomes" id="UP000236319"/>
    </source>
</evidence>
<dbReference type="InterPro" id="IPR033979">
    <property type="entry name" value="MINDY_domain"/>
</dbReference>
<dbReference type="GO" id="GO:1990380">
    <property type="term" value="F:K48-linked deubiquitinase activity"/>
    <property type="evidence" value="ECO:0007669"/>
    <property type="project" value="InterPro"/>
</dbReference>
<proteinExistence type="predicted"/>
<dbReference type="PANTHER" id="PTHR18063:SF6">
    <property type="entry name" value="UBIQUITIN CARBOXYL-TERMINAL HYDROLASE"/>
    <property type="match status" value="1"/>
</dbReference>
<dbReference type="RefSeq" id="XP_028866886.1">
    <property type="nucleotide sequence ID" value="XM_029011053.1"/>
</dbReference>
<dbReference type="OrthoDB" id="366088at2759"/>
<feature type="region of interest" description="Disordered" evidence="1">
    <location>
        <begin position="259"/>
        <end position="305"/>
    </location>
</feature>
<dbReference type="GO" id="GO:0071108">
    <property type="term" value="P:protein K48-linked deubiquitination"/>
    <property type="evidence" value="ECO:0007669"/>
    <property type="project" value="TreeGrafter"/>
</dbReference>
<dbReference type="GO" id="GO:0016807">
    <property type="term" value="F:cysteine-type carboxypeptidase activity"/>
    <property type="evidence" value="ECO:0007669"/>
    <property type="project" value="TreeGrafter"/>
</dbReference>
<sequence length="332" mass="37582">MRCQQILDTLGKMRRIRKGEYTLKTHNVTFDEDVTKLLDMLGVKVFHGCVAGPRYKNIESFSFEDLRYHVMLYERGQRMEGVRFEEADANAAETFLKKYPSKLTEKGLQLLRDEFCNKEFEYHGVYHNNRFLTLTSNDDTLFTLMADVVYEPHGCIWEELERPAYVDERFKPYKIDQSQIKQPTPLSTPRMSHDATANITTRPLQPKVPIVAVLKNQARLCPKTHEGNCSVSCMNKTKQDAINANEAGLPDDAAARQNMTAGSDKAANSAASKEGAVPEMQQHSIEQNQGDAEKGGETVADTRERRNQTRCGCLGISLLKILRGKRNSMNPS</sequence>
<evidence type="ECO:0000256" key="1">
    <source>
        <dbReference type="SAM" id="MobiDB-lite"/>
    </source>
</evidence>
<feature type="domain" description="MINDY deubiquitinase" evidence="2">
    <location>
        <begin position="34"/>
        <end position="164"/>
    </location>
</feature>